<feature type="disulfide bond" evidence="6">
    <location>
        <begin position="86"/>
        <end position="99"/>
    </location>
</feature>
<dbReference type="Gene3D" id="1.10.533.10">
    <property type="entry name" value="Death Domain, Fas"/>
    <property type="match status" value="1"/>
</dbReference>
<feature type="domain" description="Death" evidence="8">
    <location>
        <begin position="347"/>
        <end position="425"/>
    </location>
</feature>
<name>A0A8D3AII5_SCOMX</name>
<dbReference type="PANTHER" id="PTHR46861">
    <property type="entry name" value="TUMOR NECROSIS FACTOR RECEPTOR SUPERFAMILY MEMBER 1A"/>
    <property type="match status" value="1"/>
</dbReference>
<sequence length="428" mass="48311">MEEAGHRGRRNKKASVGTILVLMVRKTCIFFTLQENMKTFFFFYLSTFTVYSLLQYMFIPTRAWLQPSEEHSCEIGEYPTEEGVCCNKCSPGFKLVEKCHATGQRSNCTPCPTGQFMDQMNYFSNCRPCKRCKTSHHEYKASACERHQNTICRCDDGYYKFYIDSGLYQCRKCSQCGRDEKEKLNCTPLKDTVCECKQNYYSVNNKCEPCKTCTAECKHLCSSPSTLNTKASDTGKDFLINIIAGVVTVALVLLVLVVLITHVATKRFTKKKLLKPPSKPPDDSPDSCEEVLFSSEELSVNISVEAIPKSPVGEQQTSNLPDCVPLEIKLADLIYSVLDLVPVLQVKQLVRTLGVKDTEIDQAELDHKSCREAHYKMLRLWAERGSRAGGGRPGGMLHWPLLQELLDKMRNMGLGGVAEELEMKFATQ</sequence>
<feature type="repeat" description="TNFR-Cys" evidence="6">
    <location>
        <begin position="110"/>
        <end position="152"/>
    </location>
</feature>
<dbReference type="PROSITE" id="PS00652">
    <property type="entry name" value="TNFR_NGFR_1"/>
    <property type="match status" value="1"/>
</dbReference>
<dbReference type="PROSITE" id="PS50050">
    <property type="entry name" value="TNFR_NGFR_2"/>
    <property type="match status" value="3"/>
</dbReference>
<feature type="disulfide bond" evidence="6">
    <location>
        <begin position="176"/>
        <end position="194"/>
    </location>
</feature>
<evidence type="ECO:0000313" key="11">
    <source>
        <dbReference type="Proteomes" id="UP000694558"/>
    </source>
</evidence>
<dbReference type="GO" id="GO:0006954">
    <property type="term" value="P:inflammatory response"/>
    <property type="evidence" value="ECO:0007669"/>
    <property type="project" value="TreeGrafter"/>
</dbReference>
<evidence type="ECO:0000256" key="2">
    <source>
        <dbReference type="ARBA" id="ARBA00022729"/>
    </source>
</evidence>
<dbReference type="SUPFAM" id="SSF47986">
    <property type="entry name" value="DEATH domain"/>
    <property type="match status" value="1"/>
</dbReference>
<keyword evidence="7" id="KW-0812">Transmembrane</keyword>
<dbReference type="InterPro" id="IPR052493">
    <property type="entry name" value="TNFRSF1A"/>
</dbReference>
<dbReference type="AlphaFoldDB" id="A0A8D3AII5"/>
<dbReference type="GO" id="GO:0006915">
    <property type="term" value="P:apoptotic process"/>
    <property type="evidence" value="ECO:0007669"/>
    <property type="project" value="UniProtKB-KW"/>
</dbReference>
<dbReference type="GeneTree" id="ENSGT00940000159540"/>
<feature type="domain" description="TNFR-Cys" evidence="9">
    <location>
        <begin position="110"/>
        <end position="152"/>
    </location>
</feature>
<feature type="transmembrane region" description="Helical" evidence="7">
    <location>
        <begin position="39"/>
        <end position="59"/>
    </location>
</feature>
<feature type="repeat" description="TNFR-Cys" evidence="6">
    <location>
        <begin position="153"/>
        <end position="194"/>
    </location>
</feature>
<keyword evidence="1" id="KW-0053">Apoptosis</keyword>
<proteinExistence type="predicted"/>
<gene>
    <name evidence="10" type="primary">tnfrsf1a</name>
</gene>
<feature type="domain" description="TNFR-Cys" evidence="9">
    <location>
        <begin position="153"/>
        <end position="194"/>
    </location>
</feature>
<accession>A0A8D3AII5</accession>
<dbReference type="InterPro" id="IPR011029">
    <property type="entry name" value="DEATH-like_dom_sf"/>
</dbReference>
<reference evidence="10" key="2">
    <citation type="submission" date="2025-08" db="UniProtKB">
        <authorList>
            <consortium name="Ensembl"/>
        </authorList>
    </citation>
    <scope>IDENTIFICATION</scope>
</reference>
<evidence type="ECO:0000313" key="10">
    <source>
        <dbReference type="Ensembl" id="ENSSMAP00000018774.1"/>
    </source>
</evidence>
<feature type="transmembrane region" description="Helical" evidence="7">
    <location>
        <begin position="238"/>
        <end position="264"/>
    </location>
</feature>
<evidence type="ECO:0000259" key="8">
    <source>
        <dbReference type="PROSITE" id="PS50017"/>
    </source>
</evidence>
<dbReference type="SUPFAM" id="SSF57586">
    <property type="entry name" value="TNF receptor-like"/>
    <property type="match status" value="3"/>
</dbReference>
<feature type="disulfide bond" evidence="6">
    <location>
        <begin position="111"/>
        <end position="126"/>
    </location>
</feature>
<evidence type="ECO:0000256" key="1">
    <source>
        <dbReference type="ARBA" id="ARBA00022703"/>
    </source>
</evidence>
<evidence type="ECO:0000256" key="3">
    <source>
        <dbReference type="ARBA" id="ARBA00022737"/>
    </source>
</evidence>
<dbReference type="Proteomes" id="UP000694558">
    <property type="component" value="Chromosome 1"/>
</dbReference>
<evidence type="ECO:0000256" key="6">
    <source>
        <dbReference type="PROSITE-ProRule" id="PRU00206"/>
    </source>
</evidence>
<dbReference type="SMART" id="SM00005">
    <property type="entry name" value="DEATH"/>
    <property type="match status" value="1"/>
</dbReference>
<keyword evidence="2" id="KW-0732">Signal</keyword>
<dbReference type="GO" id="GO:0043120">
    <property type="term" value="F:tumor necrosis factor binding"/>
    <property type="evidence" value="ECO:0007669"/>
    <property type="project" value="TreeGrafter"/>
</dbReference>
<keyword evidence="4 6" id="KW-1015">Disulfide bond</keyword>
<evidence type="ECO:0000256" key="5">
    <source>
        <dbReference type="ARBA" id="ARBA00023180"/>
    </source>
</evidence>
<dbReference type="GO" id="GO:0005031">
    <property type="term" value="F:tumor necrosis factor receptor activity"/>
    <property type="evidence" value="ECO:0007669"/>
    <property type="project" value="TreeGrafter"/>
</dbReference>
<dbReference type="PANTHER" id="PTHR46861:SF1">
    <property type="entry name" value="TUMOR NECROSIS FACTOR RECEPTOR SUPERFAMILY MEMBER 1A"/>
    <property type="match status" value="1"/>
</dbReference>
<reference evidence="10" key="1">
    <citation type="submission" date="2023-05" db="EMBL/GenBank/DDBJ databases">
        <title>High-quality long-read genome of Scophthalmus maximus.</title>
        <authorList>
            <person name="Lien S."/>
            <person name="Martinez P."/>
        </authorList>
    </citation>
    <scope>NUCLEOTIDE SEQUENCE [LARGE SCALE GENOMIC DNA]</scope>
</reference>
<organism evidence="10 11">
    <name type="scientific">Scophthalmus maximus</name>
    <name type="common">Turbot</name>
    <name type="synonym">Psetta maxima</name>
    <dbReference type="NCBI Taxonomy" id="52904"/>
    <lineage>
        <taxon>Eukaryota</taxon>
        <taxon>Metazoa</taxon>
        <taxon>Chordata</taxon>
        <taxon>Craniata</taxon>
        <taxon>Vertebrata</taxon>
        <taxon>Euteleostomi</taxon>
        <taxon>Actinopterygii</taxon>
        <taxon>Neopterygii</taxon>
        <taxon>Teleostei</taxon>
        <taxon>Neoteleostei</taxon>
        <taxon>Acanthomorphata</taxon>
        <taxon>Carangaria</taxon>
        <taxon>Pleuronectiformes</taxon>
        <taxon>Pleuronectoidei</taxon>
        <taxon>Scophthalmidae</taxon>
        <taxon>Scophthalmus</taxon>
    </lineage>
</organism>
<feature type="repeat" description="TNFR-Cys" evidence="6">
    <location>
        <begin position="72"/>
        <end position="108"/>
    </location>
</feature>
<feature type="disulfide bond" evidence="6">
    <location>
        <begin position="173"/>
        <end position="186"/>
    </location>
</feature>
<dbReference type="SMART" id="SM00208">
    <property type="entry name" value="TNFR"/>
    <property type="match status" value="4"/>
</dbReference>
<dbReference type="InterPro" id="IPR001368">
    <property type="entry name" value="TNFR/NGFR_Cys_rich_reg"/>
</dbReference>
<dbReference type="Ensembl" id="ENSSMAT00000019010.2">
    <property type="protein sequence ID" value="ENSSMAP00000018774.1"/>
    <property type="gene ID" value="ENSSMAG00000029921.1"/>
</dbReference>
<keyword evidence="3" id="KW-0677">Repeat</keyword>
<evidence type="ECO:0000256" key="4">
    <source>
        <dbReference type="ARBA" id="ARBA00023157"/>
    </source>
</evidence>
<dbReference type="Pfam" id="PF00531">
    <property type="entry name" value="Death"/>
    <property type="match status" value="1"/>
</dbReference>
<feature type="domain" description="TNFR-Cys" evidence="9">
    <location>
        <begin position="72"/>
        <end position="108"/>
    </location>
</feature>
<keyword evidence="5" id="KW-0325">Glycoprotein</keyword>
<keyword evidence="7" id="KW-0472">Membrane</keyword>
<dbReference type="InterPro" id="IPR000488">
    <property type="entry name" value="Death_dom"/>
</dbReference>
<dbReference type="InterPro" id="IPR033994">
    <property type="entry name" value="TNFRSF1A_death"/>
</dbReference>
<dbReference type="Pfam" id="PF00020">
    <property type="entry name" value="TNFR_c6"/>
    <property type="match status" value="2"/>
</dbReference>
<evidence type="ECO:0000256" key="7">
    <source>
        <dbReference type="SAM" id="Phobius"/>
    </source>
</evidence>
<protein>
    <submittedName>
        <fullName evidence="10">Tumor necrosis factor receptor superfamily, member 1a</fullName>
    </submittedName>
</protein>
<keyword evidence="7" id="KW-1133">Transmembrane helix</keyword>
<dbReference type="CDD" id="cd08313">
    <property type="entry name" value="Death_TNFR1"/>
    <property type="match status" value="1"/>
</dbReference>
<evidence type="ECO:0000259" key="9">
    <source>
        <dbReference type="PROSITE" id="PS50050"/>
    </source>
</evidence>
<dbReference type="GO" id="GO:0043235">
    <property type="term" value="C:receptor complex"/>
    <property type="evidence" value="ECO:0007669"/>
    <property type="project" value="TreeGrafter"/>
</dbReference>
<comment type="caution">
    <text evidence="6">Lacks conserved residue(s) required for the propagation of feature annotation.</text>
</comment>
<dbReference type="PROSITE" id="PS50017">
    <property type="entry name" value="DEATH_DOMAIN"/>
    <property type="match status" value="1"/>
</dbReference>
<dbReference type="GO" id="GO:0045121">
    <property type="term" value="C:membrane raft"/>
    <property type="evidence" value="ECO:0007669"/>
    <property type="project" value="TreeGrafter"/>
</dbReference>
<dbReference type="Gene3D" id="2.10.50.10">
    <property type="entry name" value="Tumor Necrosis Factor Receptor, subunit A, domain 2"/>
    <property type="match status" value="3"/>
</dbReference>